<evidence type="ECO:0000256" key="2">
    <source>
        <dbReference type="SAM" id="Phobius"/>
    </source>
</evidence>
<evidence type="ECO:0000313" key="4">
    <source>
        <dbReference type="EMBL" id="KAF5313148.1"/>
    </source>
</evidence>
<accession>A0A8H5AZ92</accession>
<keyword evidence="2" id="KW-0812">Transmembrane</keyword>
<feature type="transmembrane region" description="Helical" evidence="2">
    <location>
        <begin position="199"/>
        <end position="221"/>
    </location>
</feature>
<organism evidence="4 5">
    <name type="scientific">Psilocybe cf. subviscida</name>
    <dbReference type="NCBI Taxonomy" id="2480587"/>
    <lineage>
        <taxon>Eukaryota</taxon>
        <taxon>Fungi</taxon>
        <taxon>Dikarya</taxon>
        <taxon>Basidiomycota</taxon>
        <taxon>Agaricomycotina</taxon>
        <taxon>Agaricomycetes</taxon>
        <taxon>Agaricomycetidae</taxon>
        <taxon>Agaricales</taxon>
        <taxon>Agaricineae</taxon>
        <taxon>Strophariaceae</taxon>
        <taxon>Psilocybe</taxon>
    </lineage>
</organism>
<name>A0A8H5AZ92_9AGAR</name>
<keyword evidence="2" id="KW-1133">Transmembrane helix</keyword>
<feature type="compositionally biased region" description="Polar residues" evidence="1">
    <location>
        <begin position="273"/>
        <end position="309"/>
    </location>
</feature>
<keyword evidence="5" id="KW-1185">Reference proteome</keyword>
<dbReference type="AlphaFoldDB" id="A0A8H5AZ92"/>
<evidence type="ECO:0008006" key="6">
    <source>
        <dbReference type="Google" id="ProtNLM"/>
    </source>
</evidence>
<dbReference type="EMBL" id="JAACJJ010000056">
    <property type="protein sequence ID" value="KAF5313148.1"/>
    <property type="molecule type" value="Genomic_DNA"/>
</dbReference>
<gene>
    <name evidence="4" type="ORF">D9619_002646</name>
</gene>
<dbReference type="OrthoDB" id="2576311at2759"/>
<feature type="chain" id="PRO_5034817124" description="Mid2 domain-containing protein" evidence="3">
    <location>
        <begin position="31"/>
        <end position="316"/>
    </location>
</feature>
<feature type="signal peptide" evidence="3">
    <location>
        <begin position="1"/>
        <end position="30"/>
    </location>
</feature>
<comment type="caution">
    <text evidence="4">The sequence shown here is derived from an EMBL/GenBank/DDBJ whole genome shotgun (WGS) entry which is preliminary data.</text>
</comment>
<dbReference type="Proteomes" id="UP000567179">
    <property type="component" value="Unassembled WGS sequence"/>
</dbReference>
<feature type="region of interest" description="Disordered" evidence="1">
    <location>
        <begin position="171"/>
        <end position="192"/>
    </location>
</feature>
<protein>
    <recommendedName>
        <fullName evidence="6">Mid2 domain-containing protein</fullName>
    </recommendedName>
</protein>
<evidence type="ECO:0000313" key="5">
    <source>
        <dbReference type="Proteomes" id="UP000567179"/>
    </source>
</evidence>
<keyword evidence="3" id="KW-0732">Signal</keyword>
<feature type="compositionally biased region" description="Polar residues" evidence="1">
    <location>
        <begin position="176"/>
        <end position="186"/>
    </location>
</feature>
<reference evidence="4 5" key="1">
    <citation type="journal article" date="2020" name="ISME J.">
        <title>Uncovering the hidden diversity of litter-decomposition mechanisms in mushroom-forming fungi.</title>
        <authorList>
            <person name="Floudas D."/>
            <person name="Bentzer J."/>
            <person name="Ahren D."/>
            <person name="Johansson T."/>
            <person name="Persson P."/>
            <person name="Tunlid A."/>
        </authorList>
    </citation>
    <scope>NUCLEOTIDE SEQUENCE [LARGE SCALE GENOMIC DNA]</scope>
    <source>
        <strain evidence="4 5">CBS 101986</strain>
    </source>
</reference>
<proteinExistence type="predicted"/>
<feature type="region of interest" description="Disordered" evidence="1">
    <location>
        <begin position="230"/>
        <end position="316"/>
    </location>
</feature>
<evidence type="ECO:0000256" key="3">
    <source>
        <dbReference type="SAM" id="SignalP"/>
    </source>
</evidence>
<keyword evidence="2" id="KW-0472">Membrane</keyword>
<sequence>MAPSRTSSTMRGALFIVLAAAAWVNAQTSASPPPTPTGVPTCMSGFSWAFNTLNQSPCQIASFLGGACVQPGTGLSIPPLLPSQLYLGPQLNRTTDCQCSSVYYSVLSACALCQGAGVSSWRAYNQNCTMPFLTVFQPAIPSVVKVPHYAYLDVSLGSGQFDPTVAQAAGGVDSSAVPQPTTSTAPSAAGHKKSHAGSIAGGVVGGIVGLLLVGFSVYWLLRSRNRRQHQGPIFDEPQSENGTTLGDGKTNPYGAPAQLYDPNDPKSFPATMAQLTGSTHSFPSQGRHTGVNSNFSGTPSALSRPNAQYSGVAEVM</sequence>
<evidence type="ECO:0000256" key="1">
    <source>
        <dbReference type="SAM" id="MobiDB-lite"/>
    </source>
</evidence>